<sequence length="54" mass="6311">MSVNRDVAAIVMGLREVPARDIENFSFNANAKEQEIRNNFDEVKMYLDCRYLLT</sequence>
<dbReference type="HOGENOM" id="CLU_3054241_0_0_1"/>
<organism evidence="1 2">
    <name type="scientific">Theobroma cacao</name>
    <name type="common">Cacao</name>
    <name type="synonym">Cocoa</name>
    <dbReference type="NCBI Taxonomy" id="3641"/>
    <lineage>
        <taxon>Eukaryota</taxon>
        <taxon>Viridiplantae</taxon>
        <taxon>Streptophyta</taxon>
        <taxon>Embryophyta</taxon>
        <taxon>Tracheophyta</taxon>
        <taxon>Spermatophyta</taxon>
        <taxon>Magnoliopsida</taxon>
        <taxon>eudicotyledons</taxon>
        <taxon>Gunneridae</taxon>
        <taxon>Pentapetalae</taxon>
        <taxon>rosids</taxon>
        <taxon>malvids</taxon>
        <taxon>Malvales</taxon>
        <taxon>Malvaceae</taxon>
        <taxon>Byttnerioideae</taxon>
        <taxon>Theobroma</taxon>
    </lineage>
</organism>
<accession>A0A061EC81</accession>
<dbReference type="InParanoid" id="A0A061EC81"/>
<evidence type="ECO:0000313" key="2">
    <source>
        <dbReference type="Proteomes" id="UP000026915"/>
    </source>
</evidence>
<evidence type="ECO:0000313" key="1">
    <source>
        <dbReference type="EMBL" id="EOX99893.1"/>
    </source>
</evidence>
<proteinExistence type="predicted"/>
<dbReference type="Gramene" id="EOX99893">
    <property type="protein sequence ID" value="EOX99893"/>
    <property type="gene ID" value="TCM_008876"/>
</dbReference>
<dbReference type="AlphaFoldDB" id="A0A061EC81"/>
<dbReference type="EMBL" id="CM001880">
    <property type="protein sequence ID" value="EOX99893.1"/>
    <property type="molecule type" value="Genomic_DNA"/>
</dbReference>
<gene>
    <name evidence="1" type="ORF">TCM_008876</name>
</gene>
<name>A0A061EC81_THECC</name>
<dbReference type="Proteomes" id="UP000026915">
    <property type="component" value="Chromosome 2"/>
</dbReference>
<reference evidence="1 2" key="1">
    <citation type="journal article" date="2013" name="Genome Biol.">
        <title>The genome sequence of the most widely cultivated cacao type and its use to identify candidate genes regulating pod color.</title>
        <authorList>
            <person name="Motamayor J.C."/>
            <person name="Mockaitis K."/>
            <person name="Schmutz J."/>
            <person name="Haiminen N."/>
            <person name="Iii D.L."/>
            <person name="Cornejo O."/>
            <person name="Findley S.D."/>
            <person name="Zheng P."/>
            <person name="Utro F."/>
            <person name="Royaert S."/>
            <person name="Saski C."/>
            <person name="Jenkins J."/>
            <person name="Podicheti R."/>
            <person name="Zhao M."/>
            <person name="Scheffler B.E."/>
            <person name="Stack J.C."/>
            <person name="Feltus F.A."/>
            <person name="Mustiga G.M."/>
            <person name="Amores F."/>
            <person name="Phillips W."/>
            <person name="Marelli J.P."/>
            <person name="May G.D."/>
            <person name="Shapiro H."/>
            <person name="Ma J."/>
            <person name="Bustamante C.D."/>
            <person name="Schnell R.J."/>
            <person name="Main D."/>
            <person name="Gilbert D."/>
            <person name="Parida L."/>
            <person name="Kuhn D.N."/>
        </authorList>
    </citation>
    <scope>NUCLEOTIDE SEQUENCE [LARGE SCALE GENOMIC DNA]</scope>
    <source>
        <strain evidence="2">cv. Matina 1-6</strain>
    </source>
</reference>
<protein>
    <submittedName>
        <fullName evidence="1">Uncharacterized protein</fullName>
    </submittedName>
</protein>
<keyword evidence="2" id="KW-1185">Reference proteome</keyword>